<sequence>MATQRVFQLSGTCNNYPWGKKGKQSLAAQLCARTPGTDFKIEDEQYYSEMWFGDYPDFPARVLETGELLADVLKKDQQRLLGKKVVDTMDAQLPFLPKILSIAKALPLQLHPNKDLATKLHKQDPDQFTDPNHKPEIAVALSLFEVFAGFKPLSEIQPLFTLSALSSYSPAAPVDKWDNETLREVTRNLLKADEATVKTIESDLLNTPRSDLRAVNAEYVLDLLPRLQGQYGPGDAGSVVALACMNFLTFQPLDAIYIPADGIHAYLSGNIVECMARSNNVLNVGFCPPADRNNVDLFSNTLTFKSHSKEDVVLPKQKSERSKSGRTQVYKPPMSEFDMLVAGLKAGESDEIKASEGPGVLLVTQGTGKMSAEGKGFELKEGFIYYVAPGVDLKWETESGMQVFMAAV</sequence>
<evidence type="ECO:0000256" key="1">
    <source>
        <dbReference type="ARBA" id="ARBA00000757"/>
    </source>
</evidence>
<evidence type="ECO:0000256" key="3">
    <source>
        <dbReference type="ARBA" id="ARBA00004666"/>
    </source>
</evidence>
<feature type="binding site" evidence="12">
    <location>
        <position position="109"/>
    </location>
    <ligand>
        <name>Zn(2+)</name>
        <dbReference type="ChEBI" id="CHEBI:29105"/>
    </ligand>
</feature>
<evidence type="ECO:0000256" key="12">
    <source>
        <dbReference type="PIRSR" id="PIRSR001480-2"/>
    </source>
</evidence>
<evidence type="ECO:0000256" key="11">
    <source>
        <dbReference type="ARBA" id="ARBA00030762"/>
    </source>
</evidence>
<dbReference type="PRINTS" id="PR00714">
    <property type="entry name" value="MAN6PISMRASE"/>
</dbReference>
<proteinExistence type="inferred from homology"/>
<dbReference type="PANTHER" id="PTHR10309:SF4">
    <property type="entry name" value="MANNOSE-6-PHOSPHATE ISOMERASE"/>
    <property type="match status" value="1"/>
</dbReference>
<comment type="caution">
    <text evidence="14">The sequence shown here is derived from an EMBL/GenBank/DDBJ whole genome shotgun (WGS) entry which is preliminary data.</text>
</comment>
<dbReference type="NCBIfam" id="TIGR00218">
    <property type="entry name" value="manA"/>
    <property type="match status" value="1"/>
</dbReference>
<reference evidence="14 15" key="2">
    <citation type="submission" date="2015-05" db="EMBL/GenBank/DDBJ databases">
        <authorList>
            <person name="Morales-Cruz A."/>
            <person name="Amrine K.C."/>
            <person name="Cantu D."/>
        </authorList>
    </citation>
    <scope>NUCLEOTIDE SEQUENCE [LARGE SCALE GENOMIC DNA]</scope>
    <source>
        <strain evidence="14">DA912</strain>
    </source>
</reference>
<comment type="cofactor">
    <cofactor evidence="12">
        <name>Zn(2+)</name>
        <dbReference type="ChEBI" id="CHEBI:29105"/>
    </cofactor>
    <text evidence="12">Binds 1 zinc ion per subunit.</text>
</comment>
<name>A0A0G2FT04_9PEZI</name>
<dbReference type="SUPFAM" id="SSF51182">
    <property type="entry name" value="RmlC-like cupins"/>
    <property type="match status" value="1"/>
</dbReference>
<dbReference type="PIRSF" id="PIRSF001480">
    <property type="entry name" value="Mannose-6-phosphate_isomerase"/>
    <property type="match status" value="1"/>
</dbReference>
<evidence type="ECO:0000256" key="4">
    <source>
        <dbReference type="ARBA" id="ARBA00010772"/>
    </source>
</evidence>
<evidence type="ECO:0000256" key="6">
    <source>
        <dbReference type="ARBA" id="ARBA00018236"/>
    </source>
</evidence>
<protein>
    <recommendedName>
        <fullName evidence="6">Mannose-6-phosphate isomerase</fullName>
        <ecNumber evidence="5">5.3.1.8</ecNumber>
    </recommendedName>
    <alternativeName>
        <fullName evidence="10">Phosphohexomutase</fullName>
    </alternativeName>
    <alternativeName>
        <fullName evidence="11">Phosphomannose isomerase</fullName>
    </alternativeName>
</protein>
<dbReference type="GO" id="GO:0005975">
    <property type="term" value="P:carbohydrate metabolic process"/>
    <property type="evidence" value="ECO:0007669"/>
    <property type="project" value="InterPro"/>
</dbReference>
<dbReference type="Pfam" id="PF20511">
    <property type="entry name" value="PMI_typeI_cat"/>
    <property type="match status" value="1"/>
</dbReference>
<dbReference type="InterPro" id="IPR001250">
    <property type="entry name" value="Man6P_Isoase-1"/>
</dbReference>
<dbReference type="EC" id="5.3.1.8" evidence="5"/>
<accession>A0A0G2FT04</accession>
<evidence type="ECO:0000256" key="8">
    <source>
        <dbReference type="ARBA" id="ARBA00022833"/>
    </source>
</evidence>
<dbReference type="EMBL" id="LCUC01000095">
    <property type="protein sequence ID" value="KKY37131.1"/>
    <property type="molecule type" value="Genomic_DNA"/>
</dbReference>
<dbReference type="STRING" id="1214573.A0A0G2FT04"/>
<dbReference type="AlphaFoldDB" id="A0A0G2FT04"/>
<comment type="similarity">
    <text evidence="4">Belongs to the mannose-6-phosphate isomerase type 1 family.</text>
</comment>
<dbReference type="Proteomes" id="UP000034680">
    <property type="component" value="Unassembled WGS sequence"/>
</dbReference>
<organism evidence="14 15">
    <name type="scientific">Diaporthe ampelina</name>
    <dbReference type="NCBI Taxonomy" id="1214573"/>
    <lineage>
        <taxon>Eukaryota</taxon>
        <taxon>Fungi</taxon>
        <taxon>Dikarya</taxon>
        <taxon>Ascomycota</taxon>
        <taxon>Pezizomycotina</taxon>
        <taxon>Sordariomycetes</taxon>
        <taxon>Sordariomycetidae</taxon>
        <taxon>Diaporthales</taxon>
        <taxon>Diaporthaceae</taxon>
        <taxon>Diaporthe</taxon>
    </lineage>
</organism>
<dbReference type="GO" id="GO:0004476">
    <property type="term" value="F:mannose-6-phosphate isomerase activity"/>
    <property type="evidence" value="ECO:0007669"/>
    <property type="project" value="UniProtKB-EC"/>
</dbReference>
<evidence type="ECO:0000313" key="14">
    <source>
        <dbReference type="EMBL" id="KKY37131.1"/>
    </source>
</evidence>
<dbReference type="PANTHER" id="PTHR10309">
    <property type="entry name" value="MANNOSE-6-PHOSPHATE ISOMERASE"/>
    <property type="match status" value="1"/>
</dbReference>
<keyword evidence="9 14" id="KW-0413">Isomerase</keyword>
<evidence type="ECO:0000256" key="9">
    <source>
        <dbReference type="ARBA" id="ARBA00023235"/>
    </source>
</evidence>
<dbReference type="GO" id="GO:0008270">
    <property type="term" value="F:zinc ion binding"/>
    <property type="evidence" value="ECO:0007669"/>
    <property type="project" value="InterPro"/>
</dbReference>
<evidence type="ECO:0000256" key="10">
    <source>
        <dbReference type="ARBA" id="ARBA00029741"/>
    </source>
</evidence>
<keyword evidence="8 12" id="KW-0862">Zinc</keyword>
<feature type="binding site" evidence="12">
    <location>
        <position position="264"/>
    </location>
    <ligand>
        <name>Zn(2+)</name>
        <dbReference type="ChEBI" id="CHEBI:29105"/>
    </ligand>
</feature>
<dbReference type="UniPathway" id="UPA00126">
    <property type="reaction ID" value="UER00423"/>
</dbReference>
<keyword evidence="7 12" id="KW-0479">Metal-binding</keyword>
<comment type="pathway">
    <text evidence="3">Nucleotide-sugar biosynthesis; GDP-alpha-D-mannose biosynthesis; alpha-D-mannose 1-phosphate from D-fructose 6-phosphate: step 1/2.</text>
</comment>
<feature type="binding site" evidence="12">
    <location>
        <position position="136"/>
    </location>
    <ligand>
        <name>Zn(2+)</name>
        <dbReference type="ChEBI" id="CHEBI:29105"/>
    </ligand>
</feature>
<feature type="domain" description="Phosphomannose isomerase type I catalytic" evidence="13">
    <location>
        <begin position="6"/>
        <end position="153"/>
    </location>
</feature>
<dbReference type="InterPro" id="IPR014710">
    <property type="entry name" value="RmlC-like_jellyroll"/>
</dbReference>
<dbReference type="InterPro" id="IPR046457">
    <property type="entry name" value="PMI_typeI_cat"/>
</dbReference>
<dbReference type="InterPro" id="IPR011051">
    <property type="entry name" value="RmlC_Cupin_sf"/>
</dbReference>
<evidence type="ECO:0000256" key="7">
    <source>
        <dbReference type="ARBA" id="ARBA00022723"/>
    </source>
</evidence>
<evidence type="ECO:0000259" key="13">
    <source>
        <dbReference type="Pfam" id="PF20511"/>
    </source>
</evidence>
<gene>
    <name evidence="14" type="ORF">UCDDA912_g02882</name>
</gene>
<dbReference type="Gene3D" id="1.10.441.10">
    <property type="entry name" value="Phosphomannose Isomerase, domain 2"/>
    <property type="match status" value="1"/>
</dbReference>
<evidence type="ECO:0000256" key="5">
    <source>
        <dbReference type="ARBA" id="ARBA00011956"/>
    </source>
</evidence>
<dbReference type="CDD" id="cd07011">
    <property type="entry name" value="cupin_PMI_type_I_N"/>
    <property type="match status" value="1"/>
</dbReference>
<dbReference type="InterPro" id="IPR016305">
    <property type="entry name" value="Mannose-6-P_Isomerase"/>
</dbReference>
<comment type="function">
    <text evidence="2">Involved in the synthesis of the GDP-mannose and dolichol-phosphate-mannose required for a number of critical mannosyl transfer reactions.</text>
</comment>
<dbReference type="Gene3D" id="2.60.120.10">
    <property type="entry name" value="Jelly Rolls"/>
    <property type="match status" value="2"/>
</dbReference>
<dbReference type="GO" id="GO:0009298">
    <property type="term" value="P:GDP-mannose biosynthetic process"/>
    <property type="evidence" value="ECO:0007669"/>
    <property type="project" value="UniProtKB-UniPathway"/>
</dbReference>
<comment type="catalytic activity">
    <reaction evidence="1">
        <text>D-mannose 6-phosphate = D-fructose 6-phosphate</text>
        <dbReference type="Rhea" id="RHEA:12356"/>
        <dbReference type="ChEBI" id="CHEBI:58735"/>
        <dbReference type="ChEBI" id="CHEBI:61527"/>
        <dbReference type="EC" id="5.3.1.8"/>
    </reaction>
</comment>
<evidence type="ECO:0000256" key="2">
    <source>
        <dbReference type="ARBA" id="ARBA00002564"/>
    </source>
</evidence>
<evidence type="ECO:0000313" key="15">
    <source>
        <dbReference type="Proteomes" id="UP000034680"/>
    </source>
</evidence>
<dbReference type="OrthoDB" id="6605218at2759"/>
<keyword evidence="15" id="KW-1185">Reference proteome</keyword>
<feature type="binding site" evidence="12">
    <location>
        <position position="111"/>
    </location>
    <ligand>
        <name>Zn(2+)</name>
        <dbReference type="ChEBI" id="CHEBI:29105"/>
    </ligand>
</feature>
<reference evidence="14 15" key="1">
    <citation type="submission" date="2015-05" db="EMBL/GenBank/DDBJ databases">
        <title>Distinctive expansion of gene families associated with plant cell wall degradation and secondary metabolism in the genomes of grapevine trunk pathogens.</title>
        <authorList>
            <person name="Lawrence D.P."/>
            <person name="Travadon R."/>
            <person name="Rolshausen P.E."/>
            <person name="Baumgartner K."/>
        </authorList>
    </citation>
    <scope>NUCLEOTIDE SEQUENCE [LARGE SCALE GENOMIC DNA]</scope>
    <source>
        <strain evidence="14">DA912</strain>
    </source>
</reference>
<dbReference type="GO" id="GO:0005829">
    <property type="term" value="C:cytosol"/>
    <property type="evidence" value="ECO:0007669"/>
    <property type="project" value="TreeGrafter"/>
</dbReference>